<accession>E3MLJ6</accession>
<dbReference type="AlphaFoldDB" id="E3MLJ6"/>
<dbReference type="GeneID" id="9798358"/>
<dbReference type="KEGG" id="crq:GCK72_022860"/>
<organism evidence="3">
    <name type="scientific">Caenorhabditis remanei</name>
    <name type="common">Caenorhabditis vulgaris</name>
    <dbReference type="NCBI Taxonomy" id="31234"/>
    <lineage>
        <taxon>Eukaryota</taxon>
        <taxon>Metazoa</taxon>
        <taxon>Ecdysozoa</taxon>
        <taxon>Nematoda</taxon>
        <taxon>Chromadorea</taxon>
        <taxon>Rhabditida</taxon>
        <taxon>Rhabditina</taxon>
        <taxon>Rhabditomorpha</taxon>
        <taxon>Rhabditoidea</taxon>
        <taxon>Rhabditidae</taxon>
        <taxon>Peloderinae</taxon>
        <taxon>Caenorhabditis</taxon>
    </lineage>
</organism>
<feature type="region of interest" description="Disordered" evidence="1">
    <location>
        <begin position="51"/>
        <end position="102"/>
    </location>
</feature>
<evidence type="ECO:0000313" key="3">
    <source>
        <dbReference type="Proteomes" id="UP000008281"/>
    </source>
</evidence>
<name>E3MLJ6_CAERE</name>
<evidence type="ECO:0000313" key="2">
    <source>
        <dbReference type="EMBL" id="EFP04604.1"/>
    </source>
</evidence>
<sequence length="102" mass="11284">MDSQDNKKTQFQDLLEDLVLQGENEFSLGTTRFKSELKGVGLARQPGFSAFPTGEKRLPSLLGAPGLCGENKMPRLNKPPGLPGQLENDEYPGYNQENQECQ</sequence>
<dbReference type="InParanoid" id="E3MLJ6"/>
<dbReference type="HOGENOM" id="CLU_2280061_0_0_1"/>
<reference evidence="2" key="1">
    <citation type="submission" date="2007-07" db="EMBL/GenBank/DDBJ databases">
        <title>PCAP assembly of the Caenorhabditis remanei genome.</title>
        <authorList>
            <consortium name="The Caenorhabditis remanei Sequencing Consortium"/>
            <person name="Wilson R.K."/>
        </authorList>
    </citation>
    <scope>NUCLEOTIDE SEQUENCE [LARGE SCALE GENOMIC DNA]</scope>
    <source>
        <strain evidence="2">PB4641</strain>
    </source>
</reference>
<keyword evidence="3" id="KW-1185">Reference proteome</keyword>
<evidence type="ECO:0000256" key="1">
    <source>
        <dbReference type="SAM" id="MobiDB-lite"/>
    </source>
</evidence>
<dbReference type="RefSeq" id="XP_003102948.2">
    <property type="nucleotide sequence ID" value="XM_003102900.2"/>
</dbReference>
<protein>
    <submittedName>
        <fullName evidence="2">Uncharacterized protein</fullName>
    </submittedName>
</protein>
<dbReference type="EMBL" id="DS268455">
    <property type="protein sequence ID" value="EFP04604.1"/>
    <property type="molecule type" value="Genomic_DNA"/>
</dbReference>
<gene>
    <name evidence="2" type="ORF">CRE_31201</name>
</gene>
<proteinExistence type="predicted"/>
<dbReference type="Proteomes" id="UP000008281">
    <property type="component" value="Unassembled WGS sequence"/>
</dbReference>
<dbReference type="CTD" id="9798358"/>